<evidence type="ECO:0000256" key="3">
    <source>
        <dbReference type="SAM" id="Phobius"/>
    </source>
</evidence>
<dbReference type="SUPFAM" id="SSF111369">
    <property type="entry name" value="HlyD-like secretion proteins"/>
    <property type="match status" value="1"/>
</dbReference>
<proteinExistence type="predicted"/>
<evidence type="ECO:0000256" key="1">
    <source>
        <dbReference type="ARBA" id="ARBA00004196"/>
    </source>
</evidence>
<dbReference type="AlphaFoldDB" id="A0A3B0VUM1"/>
<dbReference type="PANTHER" id="PTHR32347">
    <property type="entry name" value="EFFLUX SYSTEM COMPONENT YKNX-RELATED"/>
    <property type="match status" value="1"/>
</dbReference>
<dbReference type="Gene3D" id="2.40.50.100">
    <property type="match status" value="1"/>
</dbReference>
<sequence>MFSHFKIPLRNHPGVIVVIVLITALLIWGFWPKPVAVESIEVKYAPLTISIETNGRTRVINRYVITSPVNGMTCQMHLHVGDHVSQGQTLLSIRPLKTPLLNPRSHAQAEANVSAAKFALKASEEQIKSTKASVEYSENELKRHQELLKKGLISQDNYDKIKTTLLTAIANQRRAKFKANVAKYELKAALTTLKHNTIGSEAKANERVLIKSPIDGQILNVVRQCDNPITVGESLLEIGDPSALEVEVDVLSADAVKIKPGMKVLFKRWGGEQPLEGVVRLIEPIGFTKVSALGVEEQRVWVIANFTSPREQWQ</sequence>
<feature type="transmembrane region" description="Helical" evidence="3">
    <location>
        <begin position="12"/>
        <end position="31"/>
    </location>
</feature>
<dbReference type="Gene3D" id="2.40.30.170">
    <property type="match status" value="1"/>
</dbReference>
<comment type="subcellular location">
    <subcellularLocation>
        <location evidence="1">Cell envelope</location>
    </subcellularLocation>
</comment>
<keyword evidence="3" id="KW-0472">Membrane</keyword>
<dbReference type="GO" id="GO:0030313">
    <property type="term" value="C:cell envelope"/>
    <property type="evidence" value="ECO:0007669"/>
    <property type="project" value="UniProtKB-SubCell"/>
</dbReference>
<evidence type="ECO:0000313" key="4">
    <source>
        <dbReference type="EMBL" id="VAW47338.1"/>
    </source>
</evidence>
<keyword evidence="3" id="KW-1133">Transmembrane helix</keyword>
<dbReference type="InterPro" id="IPR050465">
    <property type="entry name" value="UPF0194_transport"/>
</dbReference>
<dbReference type="Gene3D" id="1.10.287.470">
    <property type="entry name" value="Helix hairpin bin"/>
    <property type="match status" value="1"/>
</dbReference>
<dbReference type="EMBL" id="UOFB01000190">
    <property type="protein sequence ID" value="VAW47338.1"/>
    <property type="molecule type" value="Genomic_DNA"/>
</dbReference>
<keyword evidence="3" id="KW-0812">Transmembrane</keyword>
<evidence type="ECO:0008006" key="5">
    <source>
        <dbReference type="Google" id="ProtNLM"/>
    </source>
</evidence>
<keyword evidence="2" id="KW-0175">Coiled coil</keyword>
<evidence type="ECO:0000256" key="2">
    <source>
        <dbReference type="ARBA" id="ARBA00023054"/>
    </source>
</evidence>
<dbReference type="PANTHER" id="PTHR32347:SF29">
    <property type="entry name" value="UPF0194 MEMBRANE PROTEIN YBHG"/>
    <property type="match status" value="1"/>
</dbReference>
<gene>
    <name evidence="4" type="ORF">MNBD_GAMMA04-2057</name>
</gene>
<protein>
    <recommendedName>
        <fullName evidence="5">RND efflux pump membrane fusion protein barrel-sandwich domain-containing protein</fullName>
    </recommendedName>
</protein>
<feature type="non-terminal residue" evidence="4">
    <location>
        <position position="314"/>
    </location>
</feature>
<accession>A0A3B0VUM1</accession>
<name>A0A3B0VUM1_9ZZZZ</name>
<reference evidence="4" key="1">
    <citation type="submission" date="2018-06" db="EMBL/GenBank/DDBJ databases">
        <authorList>
            <person name="Zhirakovskaya E."/>
        </authorList>
    </citation>
    <scope>NUCLEOTIDE SEQUENCE</scope>
</reference>
<organism evidence="4">
    <name type="scientific">hydrothermal vent metagenome</name>
    <dbReference type="NCBI Taxonomy" id="652676"/>
    <lineage>
        <taxon>unclassified sequences</taxon>
        <taxon>metagenomes</taxon>
        <taxon>ecological metagenomes</taxon>
    </lineage>
</organism>